<gene>
    <name evidence="1" type="ORF">Fadolivirus_1_582</name>
</gene>
<proteinExistence type="predicted"/>
<dbReference type="EMBL" id="MT418680">
    <property type="protein sequence ID" value="QKF94040.1"/>
    <property type="molecule type" value="Genomic_DNA"/>
</dbReference>
<organism evidence="1 2">
    <name type="scientific">Fadolivirus FV1/VV64</name>
    <dbReference type="NCBI Taxonomy" id="3070911"/>
    <lineage>
        <taxon>Viruses</taxon>
        <taxon>Varidnaviria</taxon>
        <taxon>Bamfordvirae</taxon>
        <taxon>Nucleocytoviricota</taxon>
        <taxon>Megaviricetes</taxon>
        <taxon>Imitervirales</taxon>
        <taxon>Mimiviridae</taxon>
        <taxon>Klosneuvirinae</taxon>
        <taxon>Fadolivirus</taxon>
        <taxon>Fadolivirus algeromassiliense</taxon>
    </lineage>
</organism>
<evidence type="ECO:0000313" key="2">
    <source>
        <dbReference type="Proteomes" id="UP001162001"/>
    </source>
</evidence>
<dbReference type="Proteomes" id="UP001162001">
    <property type="component" value="Segment"/>
</dbReference>
<evidence type="ECO:0000313" key="1">
    <source>
        <dbReference type="EMBL" id="QKF94040.1"/>
    </source>
</evidence>
<reference evidence="1 2" key="1">
    <citation type="submission" date="2020-04" db="EMBL/GenBank/DDBJ databases">
        <title>Advantages and limits of metagenomic assembly and binning of a giant virus.</title>
        <authorList>
            <person name="Schulz F."/>
            <person name="Andreani J."/>
            <person name="Francis R."/>
            <person name="Boudjemaa H."/>
            <person name="Bou Khalil J.Y."/>
            <person name="Lee J."/>
            <person name="La Scola B."/>
            <person name="Woyke T."/>
        </authorList>
    </citation>
    <scope>NUCLEOTIDE SEQUENCE [LARGE SCALE GENOMIC DNA]</scope>
    <source>
        <strain evidence="1 2">FV1/VV64</strain>
    </source>
</reference>
<keyword evidence="2" id="KW-1185">Reference proteome</keyword>
<accession>A0A7D3QX11</accession>
<protein>
    <submittedName>
        <fullName evidence="1">Uncharacterized protein</fullName>
    </submittedName>
</protein>
<sequence length="214" mass="24955">MLKVRKINEIELNKLIFEYNEGIIHIEYEGNTLIFETPDLYFNDPIKTNRTGYSTHELIITMNGKSNKITNECITFFNDLDNKIIEECKNNITNWLIKNDQLLYKSVLKQVEDPAECYCNGVIKIKFINDKNFKTMVFDNDNKIINTKDYIKSMTGNGYVKLILELISLTITNNIIHVNLKLHQVKLNNYNILNNGNNTNDNDEDSDIEYILSD</sequence>
<name>A0A7D3QX11_9VIRU</name>